<protein>
    <recommendedName>
        <fullName evidence="2">histidine kinase</fullName>
        <ecNumber evidence="2">2.7.13.3</ecNumber>
    </recommendedName>
</protein>
<dbReference type="Pfam" id="PF00072">
    <property type="entry name" value="Response_reg"/>
    <property type="match status" value="3"/>
</dbReference>
<feature type="transmembrane region" description="Helical" evidence="9">
    <location>
        <begin position="181"/>
        <end position="204"/>
    </location>
</feature>
<dbReference type="Pfam" id="PF05227">
    <property type="entry name" value="CHASE3"/>
    <property type="match status" value="1"/>
</dbReference>
<dbReference type="InterPro" id="IPR036097">
    <property type="entry name" value="HisK_dim/P_sf"/>
</dbReference>
<dbReference type="CDD" id="cd17546">
    <property type="entry name" value="REC_hyHK_CKI1_RcsC-like"/>
    <property type="match status" value="1"/>
</dbReference>
<evidence type="ECO:0000256" key="7">
    <source>
        <dbReference type="PROSITE-ProRule" id="PRU00169"/>
    </source>
</evidence>
<feature type="modified residue" description="4-aspartylphosphate" evidence="7">
    <location>
        <position position="1095"/>
    </location>
</feature>
<gene>
    <name evidence="12" type="ORF">GCM10017655_37020</name>
</gene>
<keyword evidence="13" id="KW-1185">Reference proteome</keyword>
<dbReference type="PANTHER" id="PTHR45339:SF1">
    <property type="entry name" value="HYBRID SIGNAL TRANSDUCTION HISTIDINE KINASE J"/>
    <property type="match status" value="1"/>
</dbReference>
<evidence type="ECO:0000313" key="13">
    <source>
        <dbReference type="Proteomes" id="UP001143328"/>
    </source>
</evidence>
<dbReference type="SMART" id="SM00065">
    <property type="entry name" value="GAF"/>
    <property type="match status" value="1"/>
</dbReference>
<evidence type="ECO:0000256" key="5">
    <source>
        <dbReference type="ARBA" id="ARBA00022777"/>
    </source>
</evidence>
<feature type="domain" description="Histidine kinase" evidence="10">
    <location>
        <begin position="499"/>
        <end position="718"/>
    </location>
</feature>
<dbReference type="AlphaFoldDB" id="A0A9W6KBS0"/>
<keyword evidence="3 7" id="KW-0597">Phosphoprotein</keyword>
<evidence type="ECO:0000256" key="9">
    <source>
        <dbReference type="SAM" id="Phobius"/>
    </source>
</evidence>
<evidence type="ECO:0000313" key="12">
    <source>
        <dbReference type="EMBL" id="GLK90638.1"/>
    </source>
</evidence>
<evidence type="ECO:0000256" key="2">
    <source>
        <dbReference type="ARBA" id="ARBA00012438"/>
    </source>
</evidence>
<sequence>MNSAATVDEHAFRRMLTRNLALPIGSGVVGTGLFIALIAYLLYVLSWVEHTDQVIAQANEGYRLTIDQQAGLRGYLIAGEAEVLAPYEEARIRIGSQMQGLRELVKDNPSQLERLRDIEDLQKRWAIAATKLIEQRQTTNAPPATVKVAGGSLMDTIRKHFNDFIASEQQLRHERNDRASFTAIVTISLYAIFNLSFSGILAFFGRRELLGLSRFYASLLKQQEKVTEQLQQQAWQREGQSQLAERIIGQPNTASIGMTALAFLGHYLDMVVGAFYVRQDHGELERVADYGFDAEQQANTQSFNEGVGLVGQVAVERRARVVNGLTGSYLTVNSGLGSDAPASVMLAPIQNNGDVNGVIELGFMRELTEREQTFVRSITDGLGTSIEVARYRQRLQESLHETQQLNEELQVQQEELRSANEELEDQSKLIQEAQVNLEQQQAELEQTNDQLNQQTQFLTRQRDELDERNHALAQARSELEQRATELQRASTYKSEFLANMSHELRTPLNSSLILSRLLADNVKGNLDEQQTKHAELIYSSGKDLLALINDILDLSKVEAGRLEIRPEETSLKRLAHSLETLFQPQAQEKKLAFEVRVASDAPVHFVSDAQRVEQVLKNLLSNAFKFTSQGTVGLSIEPADGGVAFVVSDTGIGISPQQQAVIFEAFRQADGSINRQFGGTGLGLSISRSLAEVLGGHVQVQSEAGKGSRFTLWLPLSYSDPLPAPAFNPERLFMAAEPSSRATADGRQSETPRNEALARLQPSFPDDRDRRDMPGRCVLVIEDEVKFAQVLFDLAHELKYRCLVAHSSTEANLLLSTNQPDAILLDMRLPDEPGLSILQRLKEDARTRHIPVHVISTDDRTELALHLGAIGYAQKPATRESLVEVFSRLEARLTQKVQRLLIVEGDARQRDSIAQLVDDLEIEVTAVSHGEQALKLLRQLPFDCMVIDLELPDMHGNELLTKMASEHIDNYPPVIVYVSRPLTRGEEESLRKHSRSIIIKGARSPERLLDEVTLFLHKVETPAGNARKAQIKAARSRDEVFVNRQLLVVDDDMRNVYALISALDEKGVKVISAGNGQEALDKLEENPDIDLVLMDVMMPVMDGYEATRRIRQDARFAKLPIIAVTAKAMKDDQEQCLKAGASDYLAKPLDLERLFSLIRVWLPRSDMA</sequence>
<dbReference type="SUPFAM" id="SSF47384">
    <property type="entry name" value="Homodimeric domain of signal transducing histidine kinase"/>
    <property type="match status" value="1"/>
</dbReference>
<dbReference type="InterPro" id="IPR003661">
    <property type="entry name" value="HisK_dim/P_dom"/>
</dbReference>
<dbReference type="InterPro" id="IPR007891">
    <property type="entry name" value="CHASE3"/>
</dbReference>
<dbReference type="RefSeq" id="WP_271196822.1">
    <property type="nucleotide sequence ID" value="NZ_BSFN01000012.1"/>
</dbReference>
<accession>A0A9W6KBS0</accession>
<dbReference type="PROSITE" id="PS50110">
    <property type="entry name" value="RESPONSE_REGULATORY"/>
    <property type="match status" value="3"/>
</dbReference>
<feature type="coiled-coil region" evidence="8">
    <location>
        <begin position="388"/>
        <end position="489"/>
    </location>
</feature>
<evidence type="ECO:0000256" key="1">
    <source>
        <dbReference type="ARBA" id="ARBA00000085"/>
    </source>
</evidence>
<dbReference type="SUPFAM" id="SSF55781">
    <property type="entry name" value="GAF domain-like"/>
    <property type="match status" value="1"/>
</dbReference>
<dbReference type="Pfam" id="PF13185">
    <property type="entry name" value="GAF_2"/>
    <property type="match status" value="1"/>
</dbReference>
<feature type="domain" description="Response regulatory" evidence="11">
    <location>
        <begin position="899"/>
        <end position="1015"/>
    </location>
</feature>
<dbReference type="Gene3D" id="3.40.50.2300">
    <property type="match status" value="3"/>
</dbReference>
<keyword evidence="9" id="KW-0472">Membrane</keyword>
<name>A0A9W6KBS0_9PSED</name>
<comment type="catalytic activity">
    <reaction evidence="1">
        <text>ATP + protein L-histidine = ADP + protein N-phospho-L-histidine.</text>
        <dbReference type="EC" id="2.7.13.3"/>
    </reaction>
</comment>
<reference evidence="12" key="1">
    <citation type="journal article" date="2014" name="Int. J. Syst. Evol. Microbiol.">
        <title>Complete genome sequence of Corynebacterium casei LMG S-19264T (=DSM 44701T), isolated from a smear-ripened cheese.</title>
        <authorList>
            <consortium name="US DOE Joint Genome Institute (JGI-PGF)"/>
            <person name="Walter F."/>
            <person name="Albersmeier A."/>
            <person name="Kalinowski J."/>
            <person name="Ruckert C."/>
        </authorList>
    </citation>
    <scope>NUCLEOTIDE SEQUENCE</scope>
    <source>
        <strain evidence="12">VKM B-2935</strain>
    </source>
</reference>
<dbReference type="Pfam" id="PF00512">
    <property type="entry name" value="HisKA"/>
    <property type="match status" value="1"/>
</dbReference>
<feature type="modified residue" description="4-aspartylphosphate" evidence="7">
    <location>
        <position position="826"/>
    </location>
</feature>
<keyword evidence="8" id="KW-0175">Coiled coil</keyword>
<dbReference type="SMART" id="SM00448">
    <property type="entry name" value="REC"/>
    <property type="match status" value="3"/>
</dbReference>
<dbReference type="FunFam" id="3.30.565.10:FF:000010">
    <property type="entry name" value="Sensor histidine kinase RcsC"/>
    <property type="match status" value="1"/>
</dbReference>
<dbReference type="SUPFAM" id="SSF52172">
    <property type="entry name" value="CheY-like"/>
    <property type="match status" value="3"/>
</dbReference>
<dbReference type="Gene3D" id="3.30.450.40">
    <property type="match status" value="1"/>
</dbReference>
<dbReference type="EMBL" id="BSFN01000012">
    <property type="protein sequence ID" value="GLK90638.1"/>
    <property type="molecule type" value="Genomic_DNA"/>
</dbReference>
<dbReference type="InterPro" id="IPR005467">
    <property type="entry name" value="His_kinase_dom"/>
</dbReference>
<dbReference type="InterPro" id="IPR029016">
    <property type="entry name" value="GAF-like_dom_sf"/>
</dbReference>
<dbReference type="CDD" id="cd19410">
    <property type="entry name" value="HK9-like_sensor"/>
    <property type="match status" value="1"/>
</dbReference>
<feature type="transmembrane region" description="Helical" evidence="9">
    <location>
        <begin position="20"/>
        <end position="43"/>
    </location>
</feature>
<dbReference type="InterPro" id="IPR004358">
    <property type="entry name" value="Sig_transdc_His_kin-like_C"/>
</dbReference>
<feature type="domain" description="Response regulatory" evidence="11">
    <location>
        <begin position="777"/>
        <end position="890"/>
    </location>
</feature>
<dbReference type="InterPro" id="IPR011006">
    <property type="entry name" value="CheY-like_superfamily"/>
</dbReference>
<dbReference type="InterPro" id="IPR036890">
    <property type="entry name" value="HATPase_C_sf"/>
</dbReference>
<dbReference type="CDD" id="cd00156">
    <property type="entry name" value="REC"/>
    <property type="match status" value="1"/>
</dbReference>
<dbReference type="InterPro" id="IPR001789">
    <property type="entry name" value="Sig_transdc_resp-reg_receiver"/>
</dbReference>
<keyword evidence="9" id="KW-0812">Transmembrane</keyword>
<dbReference type="InterPro" id="IPR003018">
    <property type="entry name" value="GAF"/>
</dbReference>
<evidence type="ECO:0000256" key="8">
    <source>
        <dbReference type="SAM" id="Coils"/>
    </source>
</evidence>
<dbReference type="InterPro" id="IPR027417">
    <property type="entry name" value="P-loop_NTPase"/>
</dbReference>
<dbReference type="GO" id="GO:0000155">
    <property type="term" value="F:phosphorelay sensor kinase activity"/>
    <property type="evidence" value="ECO:0007669"/>
    <property type="project" value="InterPro"/>
</dbReference>
<dbReference type="InterPro" id="IPR003594">
    <property type="entry name" value="HATPase_dom"/>
</dbReference>
<dbReference type="EC" id="2.7.13.3" evidence="2"/>
<dbReference type="SMART" id="SM00387">
    <property type="entry name" value="HATPase_c"/>
    <property type="match status" value="1"/>
</dbReference>
<keyword evidence="4" id="KW-0808">Transferase</keyword>
<evidence type="ECO:0000256" key="4">
    <source>
        <dbReference type="ARBA" id="ARBA00022679"/>
    </source>
</evidence>
<dbReference type="Proteomes" id="UP001143328">
    <property type="component" value="Unassembled WGS sequence"/>
</dbReference>
<dbReference type="CDD" id="cd00082">
    <property type="entry name" value="HisKA"/>
    <property type="match status" value="1"/>
</dbReference>
<dbReference type="Gene3D" id="1.10.287.130">
    <property type="match status" value="1"/>
</dbReference>
<evidence type="ECO:0000256" key="6">
    <source>
        <dbReference type="ARBA" id="ARBA00023012"/>
    </source>
</evidence>
<dbReference type="SMART" id="SM00388">
    <property type="entry name" value="HisKA"/>
    <property type="match status" value="1"/>
</dbReference>
<evidence type="ECO:0000259" key="10">
    <source>
        <dbReference type="PROSITE" id="PS50109"/>
    </source>
</evidence>
<feature type="modified residue" description="4-aspartylphosphate" evidence="7">
    <location>
        <position position="948"/>
    </location>
</feature>
<dbReference type="PROSITE" id="PS50109">
    <property type="entry name" value="HIS_KIN"/>
    <property type="match status" value="1"/>
</dbReference>
<feature type="domain" description="Response regulatory" evidence="11">
    <location>
        <begin position="1045"/>
        <end position="1162"/>
    </location>
</feature>
<dbReference type="Gene3D" id="3.30.565.10">
    <property type="entry name" value="Histidine kinase-like ATPase, C-terminal domain"/>
    <property type="match status" value="1"/>
</dbReference>
<dbReference type="SUPFAM" id="SSF55874">
    <property type="entry name" value="ATPase domain of HSP90 chaperone/DNA topoisomerase II/histidine kinase"/>
    <property type="match status" value="1"/>
</dbReference>
<evidence type="ECO:0000256" key="3">
    <source>
        <dbReference type="ARBA" id="ARBA00022553"/>
    </source>
</evidence>
<keyword evidence="5 12" id="KW-0418">Kinase</keyword>
<organism evidence="12 13">
    <name type="scientific">Pseudomonas turukhanskensis</name>
    <dbReference type="NCBI Taxonomy" id="1806536"/>
    <lineage>
        <taxon>Bacteria</taxon>
        <taxon>Pseudomonadati</taxon>
        <taxon>Pseudomonadota</taxon>
        <taxon>Gammaproteobacteria</taxon>
        <taxon>Pseudomonadales</taxon>
        <taxon>Pseudomonadaceae</taxon>
        <taxon>Pseudomonas</taxon>
    </lineage>
</organism>
<evidence type="ECO:0000259" key="11">
    <source>
        <dbReference type="PROSITE" id="PS50110"/>
    </source>
</evidence>
<comment type="caution">
    <text evidence="12">The sequence shown here is derived from an EMBL/GenBank/DDBJ whole genome shotgun (WGS) entry which is preliminary data.</text>
</comment>
<dbReference type="PANTHER" id="PTHR45339">
    <property type="entry name" value="HYBRID SIGNAL TRANSDUCTION HISTIDINE KINASE J"/>
    <property type="match status" value="1"/>
</dbReference>
<keyword evidence="9" id="KW-1133">Transmembrane helix</keyword>
<dbReference type="SUPFAM" id="SSF52540">
    <property type="entry name" value="P-loop containing nucleoside triphosphate hydrolases"/>
    <property type="match status" value="1"/>
</dbReference>
<keyword evidence="6" id="KW-0902">Two-component regulatory system</keyword>
<reference evidence="12" key="2">
    <citation type="submission" date="2023-01" db="EMBL/GenBank/DDBJ databases">
        <authorList>
            <person name="Sun Q."/>
            <person name="Evtushenko L."/>
        </authorList>
    </citation>
    <scope>NUCLEOTIDE SEQUENCE</scope>
    <source>
        <strain evidence="12">VKM B-2935</strain>
    </source>
</reference>
<dbReference type="PRINTS" id="PR00344">
    <property type="entry name" value="BCTRLSENSOR"/>
</dbReference>
<proteinExistence type="predicted"/>
<dbReference type="Pfam" id="PF02518">
    <property type="entry name" value="HATPase_c"/>
    <property type="match status" value="1"/>
</dbReference>
<dbReference type="CDD" id="cd16922">
    <property type="entry name" value="HATPase_EvgS-ArcB-TorS-like"/>
    <property type="match status" value="1"/>
</dbReference>